<dbReference type="Pfam" id="PF04931">
    <property type="entry name" value="DNA_pol_phi"/>
    <property type="match status" value="1"/>
</dbReference>
<feature type="compositionally biased region" description="Acidic residues" evidence="3">
    <location>
        <begin position="880"/>
        <end position="904"/>
    </location>
</feature>
<feature type="compositionally biased region" description="Acidic residues" evidence="3">
    <location>
        <begin position="917"/>
        <end position="926"/>
    </location>
</feature>
<dbReference type="EC" id="2.7.7.7" evidence="4"/>
<keyword evidence="5" id="KW-1185">Reference proteome</keyword>
<keyword evidence="2" id="KW-0539">Nucleus</keyword>
<feature type="region of interest" description="Disordered" evidence="3">
    <location>
        <begin position="559"/>
        <end position="587"/>
    </location>
</feature>
<dbReference type="PANTHER" id="PTHR13213">
    <property type="entry name" value="MYB-BINDING PROTEIN 1A FAMILY MEMBER"/>
    <property type="match status" value="1"/>
</dbReference>
<evidence type="ECO:0000256" key="1">
    <source>
        <dbReference type="ARBA" id="ARBA00004123"/>
    </source>
</evidence>
<proteinExistence type="predicted"/>
<evidence type="ECO:0000256" key="2">
    <source>
        <dbReference type="ARBA" id="ARBA00023242"/>
    </source>
</evidence>
<sequence>MGSKKRQSTLVQESNAEMQIDTSAFDQETYNEEKDCENFDAPLANLKPMEKKKKRKEMDKERHKIDSEIKGPLVAKAAAQNATATQMSLPSFPTNGLPGFHIDAFSDLSSADSSSREDAAETLVMDLIEVQKAYESLGKKVEDGGNAQLEAKKNDGLEGCAPSLRYAIRRLIRGVSSSRECARQGFSLGLTVVVGMIPAIKLESLLKLIINLLEVPSAMKGQEARDCLLGRLFAYGSLARSQRLSAEWFSNKDTSVVKEFASSVISLANKKRYLREPAMAVILDMVEWLPAEALRNQVLIIPGMQEWFQKAVETSDPDVLFFALKLQERFSIDEELFGKVLPFPFNPESFFTRENLLYLEGCFKESTFCLPRVHSLWYALVNILVPDPLSQGNADMQFSEKHKKSQKRSSSEDVIKNVRCFCEVVIDEILIQSSHDRKLLALNILQLLLPRLPASCIGGVLSHKLVRCLMDILSAKSSRLHNAAQHFLKELLIWAEVEDDKRAAVIVSLQKHSNGGFDSITRTHTVRELVVQFRTAQGCLQFVHNLMSLFVDEAAVADEPSDQSQTTDENSEVGSAEDKGSPATSGDPEFLKSWVVDTMPRVLKNLKVDLGLYSFAQAEIGKLIEDRFKVQTEITKFLAVQGLFSASLGTEVTSFELQEKFKWPKVASSSSLCKMCIEQLQLLLEDAQKEGSNAAVHNVELNDLGSYFMCFLKTLCNIPSVSLYRTLNVEDKKAFNRLRSIECQLYQEERNTAPGLVANKLYAMRYLLIQLVLQILLYPDDFSEAALDIVICCKKAFPAAANGEFFEDEDALDDNDMPELMDVLIESLLSVLPRSSGRMCYVVEQVFRFFCCDITDYGLQRMLRVLKKDLKPLRHPVGSGDDEDADEDEDEDDVLGIEESEEMDEAKTHDDTNIGEGSEDDSEEMNDGEKLAGGSEDDSQEGVTAGSDVTDSSRRHGEESSHKFLGVDADEEEGSKGDASDDSDGGMDDDAMFRLDAYHAQLLKGRTGNDNALTQLISFKLRVLSLLEIYVQKHPGKSQVLAIYSCLVQAYTKYHAVSGNEQLGQRISGILQKKIFKAKDYPRGDEIPFANLEKLLGKSLKSASRSRVKEIASLAQASAFWLLKVIYSRNLSDSELRRMVQMFECLLVDYFNNKNCRLKSGFVKEVVRRHHGLGLKLLGFLVEKCADAKSEFRQVEALDMLDCIIKPMIPSSKFERDKEAVSRSSKLLKAHLPALCGLIQQLLTNLPGKPSRRAEVRRFCTRALLAVSALNLKKSFRRAMNPEAFSVLEAQLGNAALFPFKAQ</sequence>
<evidence type="ECO:0000313" key="5">
    <source>
        <dbReference type="Proteomes" id="UP000236161"/>
    </source>
</evidence>
<keyword evidence="4" id="KW-0808">Transferase</keyword>
<dbReference type="GO" id="GO:0003677">
    <property type="term" value="F:DNA binding"/>
    <property type="evidence" value="ECO:0007669"/>
    <property type="project" value="InterPro"/>
</dbReference>
<evidence type="ECO:0000313" key="4">
    <source>
        <dbReference type="EMBL" id="PKA55156.1"/>
    </source>
</evidence>
<protein>
    <submittedName>
        <fullName evidence="4">DNA polymerase phi subunit</fullName>
        <ecNumber evidence="4">2.7.7.7</ecNumber>
    </submittedName>
</protein>
<dbReference type="GO" id="GO:0006355">
    <property type="term" value="P:regulation of DNA-templated transcription"/>
    <property type="evidence" value="ECO:0007669"/>
    <property type="project" value="InterPro"/>
</dbReference>
<comment type="subcellular location">
    <subcellularLocation>
        <location evidence="1">Nucleus</location>
    </subcellularLocation>
</comment>
<evidence type="ECO:0000256" key="3">
    <source>
        <dbReference type="SAM" id="MobiDB-lite"/>
    </source>
</evidence>
<dbReference type="Proteomes" id="UP000236161">
    <property type="component" value="Unassembled WGS sequence"/>
</dbReference>
<dbReference type="InterPro" id="IPR007015">
    <property type="entry name" value="DNA_pol_V/MYBBP1A"/>
</dbReference>
<accession>A0A2I0AI52</accession>
<keyword evidence="4" id="KW-0548">Nucleotidyltransferase</keyword>
<gene>
    <name evidence="4" type="ORF">AXF42_Ash003793</name>
</gene>
<dbReference type="EMBL" id="KZ451980">
    <property type="protein sequence ID" value="PKA55156.1"/>
    <property type="molecule type" value="Genomic_DNA"/>
</dbReference>
<feature type="region of interest" description="Disordered" evidence="3">
    <location>
        <begin position="1"/>
        <end position="63"/>
    </location>
</feature>
<feature type="compositionally biased region" description="Polar residues" evidence="3">
    <location>
        <begin position="8"/>
        <end position="28"/>
    </location>
</feature>
<feature type="region of interest" description="Disordered" evidence="3">
    <location>
        <begin position="874"/>
        <end position="988"/>
    </location>
</feature>
<feature type="compositionally biased region" description="Basic and acidic residues" evidence="3">
    <location>
        <begin position="951"/>
        <end position="962"/>
    </location>
</feature>
<dbReference type="OrthoDB" id="342531at2759"/>
<name>A0A2I0AI52_9ASPA</name>
<dbReference type="GO" id="GO:0005730">
    <property type="term" value="C:nucleolus"/>
    <property type="evidence" value="ECO:0007669"/>
    <property type="project" value="InterPro"/>
</dbReference>
<dbReference type="GO" id="GO:0003887">
    <property type="term" value="F:DNA-directed DNA polymerase activity"/>
    <property type="evidence" value="ECO:0007669"/>
    <property type="project" value="UniProtKB-EC"/>
</dbReference>
<dbReference type="PANTHER" id="PTHR13213:SF2">
    <property type="entry name" value="MYB-BINDING PROTEIN 1A"/>
    <property type="match status" value="1"/>
</dbReference>
<organism evidence="4 5">
    <name type="scientific">Apostasia shenzhenica</name>
    <dbReference type="NCBI Taxonomy" id="1088818"/>
    <lineage>
        <taxon>Eukaryota</taxon>
        <taxon>Viridiplantae</taxon>
        <taxon>Streptophyta</taxon>
        <taxon>Embryophyta</taxon>
        <taxon>Tracheophyta</taxon>
        <taxon>Spermatophyta</taxon>
        <taxon>Magnoliopsida</taxon>
        <taxon>Liliopsida</taxon>
        <taxon>Asparagales</taxon>
        <taxon>Orchidaceae</taxon>
        <taxon>Apostasioideae</taxon>
        <taxon>Apostasia</taxon>
    </lineage>
</organism>
<dbReference type="STRING" id="1088818.A0A2I0AI52"/>
<reference evidence="4 5" key="1">
    <citation type="journal article" date="2017" name="Nature">
        <title>The Apostasia genome and the evolution of orchids.</title>
        <authorList>
            <person name="Zhang G.Q."/>
            <person name="Liu K.W."/>
            <person name="Li Z."/>
            <person name="Lohaus R."/>
            <person name="Hsiao Y.Y."/>
            <person name="Niu S.C."/>
            <person name="Wang J.Y."/>
            <person name="Lin Y.C."/>
            <person name="Xu Q."/>
            <person name="Chen L.J."/>
            <person name="Yoshida K."/>
            <person name="Fujiwara S."/>
            <person name="Wang Z.W."/>
            <person name="Zhang Y.Q."/>
            <person name="Mitsuda N."/>
            <person name="Wang M."/>
            <person name="Liu G.H."/>
            <person name="Pecoraro L."/>
            <person name="Huang H.X."/>
            <person name="Xiao X.J."/>
            <person name="Lin M."/>
            <person name="Wu X.Y."/>
            <person name="Wu W.L."/>
            <person name="Chen Y.Y."/>
            <person name="Chang S.B."/>
            <person name="Sakamoto S."/>
            <person name="Ohme-Takagi M."/>
            <person name="Yagi M."/>
            <person name="Zeng S.J."/>
            <person name="Shen C.Y."/>
            <person name="Yeh C.M."/>
            <person name="Luo Y.B."/>
            <person name="Tsai W.C."/>
            <person name="Van de Peer Y."/>
            <person name="Liu Z.J."/>
        </authorList>
    </citation>
    <scope>NUCLEOTIDE SEQUENCE [LARGE SCALE GENOMIC DNA]</scope>
    <source>
        <strain evidence="5">cv. Shenzhen</strain>
        <tissue evidence="4">Stem</tissue>
    </source>
</reference>